<dbReference type="EMBL" id="JBHUHX010000051">
    <property type="protein sequence ID" value="MFD2113482.1"/>
    <property type="molecule type" value="Genomic_DNA"/>
</dbReference>
<reference evidence="3" key="1">
    <citation type="journal article" date="2019" name="Int. J. Syst. Evol. Microbiol.">
        <title>The Global Catalogue of Microorganisms (GCM) 10K type strain sequencing project: providing services to taxonomists for standard genome sequencing and annotation.</title>
        <authorList>
            <consortium name="The Broad Institute Genomics Platform"/>
            <consortium name="The Broad Institute Genome Sequencing Center for Infectious Disease"/>
            <person name="Wu L."/>
            <person name="Ma J."/>
        </authorList>
    </citation>
    <scope>NUCLEOTIDE SEQUENCE [LARGE SCALE GENOMIC DNA]</scope>
    <source>
        <strain evidence="3">KACC 12597</strain>
    </source>
</reference>
<organism evidence="2 3">
    <name type="scientific">Thiorhodococcus fuscus</name>
    <dbReference type="NCBI Taxonomy" id="527200"/>
    <lineage>
        <taxon>Bacteria</taxon>
        <taxon>Pseudomonadati</taxon>
        <taxon>Pseudomonadota</taxon>
        <taxon>Gammaproteobacteria</taxon>
        <taxon>Chromatiales</taxon>
        <taxon>Chromatiaceae</taxon>
        <taxon>Thiorhodococcus</taxon>
    </lineage>
</organism>
<dbReference type="GO" id="GO:0008168">
    <property type="term" value="F:methyltransferase activity"/>
    <property type="evidence" value="ECO:0007669"/>
    <property type="project" value="UniProtKB-KW"/>
</dbReference>
<keyword evidence="3" id="KW-1185">Reference proteome</keyword>
<evidence type="ECO:0000313" key="2">
    <source>
        <dbReference type="EMBL" id="MFD2113482.1"/>
    </source>
</evidence>
<protein>
    <submittedName>
        <fullName evidence="2">Class I SAM-dependent methyltransferase</fullName>
        <ecNumber evidence="2">2.1.-.-</ecNumber>
    </submittedName>
</protein>
<gene>
    <name evidence="2" type="ORF">ACFSJC_16655</name>
</gene>
<sequence length="198" mass="22531">MPRVDNEAFYRSALIAHGETAEGVHWNSTESQEVRFRVLRSLLPDDLSDLTLVDAGCGFGDLYCYLDRHGERPERYIGLDVMEPMVQAARKRTGCEIRVCDIIGDRLPSADYYLCSGAMNTLTREETEAFIRKCYEASTHGFLFNLLKGWNTSPIYNLYLPREIKRLGLDMEAEVEIREGYLSGDFSVAFIKPRPDAS</sequence>
<dbReference type="InterPro" id="IPR029063">
    <property type="entry name" value="SAM-dependent_MTases_sf"/>
</dbReference>
<dbReference type="EC" id="2.1.-.-" evidence="2"/>
<dbReference type="CDD" id="cd02440">
    <property type="entry name" value="AdoMet_MTases"/>
    <property type="match status" value="1"/>
</dbReference>
<feature type="domain" description="Methyltransferase" evidence="1">
    <location>
        <begin position="53"/>
        <end position="137"/>
    </location>
</feature>
<dbReference type="Pfam" id="PF13649">
    <property type="entry name" value="Methyltransf_25"/>
    <property type="match status" value="1"/>
</dbReference>
<name>A0ABW4YCV9_9GAMM</name>
<keyword evidence="2" id="KW-0489">Methyltransferase</keyword>
<keyword evidence="2" id="KW-0808">Transferase</keyword>
<dbReference type="SUPFAM" id="SSF53335">
    <property type="entry name" value="S-adenosyl-L-methionine-dependent methyltransferases"/>
    <property type="match status" value="1"/>
</dbReference>
<accession>A0ABW4YCV9</accession>
<evidence type="ECO:0000259" key="1">
    <source>
        <dbReference type="Pfam" id="PF13649"/>
    </source>
</evidence>
<dbReference type="RefSeq" id="WP_386028325.1">
    <property type="nucleotide sequence ID" value="NZ_JBHUHX010000051.1"/>
</dbReference>
<dbReference type="Gene3D" id="3.40.50.150">
    <property type="entry name" value="Vaccinia Virus protein VP39"/>
    <property type="match status" value="1"/>
</dbReference>
<dbReference type="GO" id="GO:0032259">
    <property type="term" value="P:methylation"/>
    <property type="evidence" value="ECO:0007669"/>
    <property type="project" value="UniProtKB-KW"/>
</dbReference>
<comment type="caution">
    <text evidence="2">The sequence shown here is derived from an EMBL/GenBank/DDBJ whole genome shotgun (WGS) entry which is preliminary data.</text>
</comment>
<proteinExistence type="predicted"/>
<dbReference type="Proteomes" id="UP001597337">
    <property type="component" value="Unassembled WGS sequence"/>
</dbReference>
<evidence type="ECO:0000313" key="3">
    <source>
        <dbReference type="Proteomes" id="UP001597337"/>
    </source>
</evidence>
<dbReference type="InterPro" id="IPR041698">
    <property type="entry name" value="Methyltransf_25"/>
</dbReference>